<keyword evidence="4 6" id="KW-1133">Transmembrane helix</keyword>
<proteinExistence type="predicted"/>
<protein>
    <submittedName>
        <fullName evidence="8">Type IV secretion system DNA-binding domain-containing protein</fullName>
    </submittedName>
</protein>
<sequence length="588" mass="63886">MSTGNPFVEVRSYAPAVLGAVSTAAIVLAIGLLLLFEIRPPQVVGARGTVDLDLASLAWIGAVMLTSDGCLPVVPHWIGLECQPGVSSRLIGVIMQSHSAKFQLSMLAAAVLSAAAIAFVSIVSATPKREQTKTLKGKRPVFDGDARASLRSAIAKTGRVLKRGLWLVPHVQLTPTVEGYNILALGTQGSGKSSTLRAVIEQLVLRGDKTLIHDFKGDMTAGLPSDDFILVAPHDARSWVYDIAADIRNPQHAREFAAHAVPTSAGETMWGDGSRAVWADLVIALAANTQGRWGWVDLRDALLSPGATIKAVLERRGAASASRLIFGSDDPEENRTTMSVLITLWIAALTVVHPLAEAWAETPADRRFSLRRWLDGDGHLPRVLVLQKSSEYPELTQQLNAFLVDRLVGLALRPGRERNPAAKLALCLDELPECGRLHRLPNLLNIGREFGIVTVAAVQDIAHLIELYGENLSRILVARFRIKLVHQIDPGDTADRVTGWLGERTIEFDGPERYDPAAKRTIRDTVRETAPVLAEDRFDTELGVRKEYGQPIVRAMILGLGNPAIVDIPATGWPDRRPGHEPAPWLNP</sequence>
<evidence type="ECO:0000256" key="6">
    <source>
        <dbReference type="SAM" id="Phobius"/>
    </source>
</evidence>
<dbReference type="Proteomes" id="UP001596060">
    <property type="component" value="Unassembled WGS sequence"/>
</dbReference>
<keyword evidence="3 6" id="KW-0812">Transmembrane</keyword>
<evidence type="ECO:0000313" key="8">
    <source>
        <dbReference type="EMBL" id="MFC5506727.1"/>
    </source>
</evidence>
<organism evidence="8 9">
    <name type="scientific">Bosea massiliensis</name>
    <dbReference type="NCBI Taxonomy" id="151419"/>
    <lineage>
        <taxon>Bacteria</taxon>
        <taxon>Pseudomonadati</taxon>
        <taxon>Pseudomonadota</taxon>
        <taxon>Alphaproteobacteria</taxon>
        <taxon>Hyphomicrobiales</taxon>
        <taxon>Boseaceae</taxon>
        <taxon>Bosea</taxon>
    </lineage>
</organism>
<dbReference type="GO" id="GO:0003677">
    <property type="term" value="F:DNA binding"/>
    <property type="evidence" value="ECO:0007669"/>
    <property type="project" value="UniProtKB-KW"/>
</dbReference>
<dbReference type="PANTHER" id="PTHR37937:SF1">
    <property type="entry name" value="CONJUGATIVE TRANSFER: DNA TRANSPORT"/>
    <property type="match status" value="1"/>
</dbReference>
<evidence type="ECO:0000256" key="5">
    <source>
        <dbReference type="ARBA" id="ARBA00023136"/>
    </source>
</evidence>
<dbReference type="Gene3D" id="3.40.50.300">
    <property type="entry name" value="P-loop containing nucleotide triphosphate hydrolases"/>
    <property type="match status" value="2"/>
</dbReference>
<dbReference type="InterPro" id="IPR051539">
    <property type="entry name" value="T4SS-coupling_protein"/>
</dbReference>
<keyword evidence="5 6" id="KW-0472">Membrane</keyword>
<dbReference type="InterPro" id="IPR019476">
    <property type="entry name" value="T4SS_TraD_DNA-bd"/>
</dbReference>
<keyword evidence="9" id="KW-1185">Reference proteome</keyword>
<dbReference type="EMBL" id="JBHSLU010000048">
    <property type="protein sequence ID" value="MFC5506727.1"/>
    <property type="molecule type" value="Genomic_DNA"/>
</dbReference>
<dbReference type="Pfam" id="PF10412">
    <property type="entry name" value="TrwB_AAD_bind"/>
    <property type="match status" value="1"/>
</dbReference>
<evidence type="ECO:0000313" key="9">
    <source>
        <dbReference type="Proteomes" id="UP001596060"/>
    </source>
</evidence>
<dbReference type="InterPro" id="IPR027417">
    <property type="entry name" value="P-loop_NTPase"/>
</dbReference>
<feature type="transmembrane region" description="Helical" evidence="6">
    <location>
        <begin position="104"/>
        <end position="125"/>
    </location>
</feature>
<comment type="subcellular location">
    <subcellularLocation>
        <location evidence="1">Cell membrane</location>
        <topology evidence="1">Multi-pass membrane protein</topology>
    </subcellularLocation>
</comment>
<gene>
    <name evidence="8" type="ORF">ACFPN9_15830</name>
</gene>
<evidence type="ECO:0000256" key="2">
    <source>
        <dbReference type="ARBA" id="ARBA00022475"/>
    </source>
</evidence>
<evidence type="ECO:0000256" key="1">
    <source>
        <dbReference type="ARBA" id="ARBA00004651"/>
    </source>
</evidence>
<feature type="transmembrane region" description="Helical" evidence="6">
    <location>
        <begin position="12"/>
        <end position="36"/>
    </location>
</feature>
<evidence type="ECO:0000256" key="3">
    <source>
        <dbReference type="ARBA" id="ARBA00022692"/>
    </source>
</evidence>
<reference evidence="9" key="1">
    <citation type="journal article" date="2019" name="Int. J. Syst. Evol. Microbiol.">
        <title>The Global Catalogue of Microorganisms (GCM) 10K type strain sequencing project: providing services to taxonomists for standard genome sequencing and annotation.</title>
        <authorList>
            <consortium name="The Broad Institute Genomics Platform"/>
            <consortium name="The Broad Institute Genome Sequencing Center for Infectious Disease"/>
            <person name="Wu L."/>
            <person name="Ma J."/>
        </authorList>
    </citation>
    <scope>NUCLEOTIDE SEQUENCE [LARGE SCALE GENOMIC DNA]</scope>
    <source>
        <strain evidence="9">CCUG 43117</strain>
    </source>
</reference>
<evidence type="ECO:0000256" key="4">
    <source>
        <dbReference type="ARBA" id="ARBA00022989"/>
    </source>
</evidence>
<evidence type="ECO:0000259" key="7">
    <source>
        <dbReference type="Pfam" id="PF10412"/>
    </source>
</evidence>
<keyword evidence="8" id="KW-0238">DNA-binding</keyword>
<dbReference type="PANTHER" id="PTHR37937">
    <property type="entry name" value="CONJUGATIVE TRANSFER: DNA TRANSPORT"/>
    <property type="match status" value="1"/>
</dbReference>
<dbReference type="SUPFAM" id="SSF52540">
    <property type="entry name" value="P-loop containing nucleoside triphosphate hydrolases"/>
    <property type="match status" value="1"/>
</dbReference>
<dbReference type="CDD" id="cd01127">
    <property type="entry name" value="TrwB_TraG_TraD_VirD4"/>
    <property type="match status" value="2"/>
</dbReference>
<keyword evidence="2" id="KW-1003">Cell membrane</keyword>
<comment type="caution">
    <text evidence="8">The sequence shown here is derived from an EMBL/GenBank/DDBJ whole genome shotgun (WGS) entry which is preliminary data.</text>
</comment>
<accession>A0ABW0P3U3</accession>
<dbReference type="RefSeq" id="WP_066721959.1">
    <property type="nucleotide sequence ID" value="NZ_JBHSLU010000048.1"/>
</dbReference>
<feature type="domain" description="Type IV secretion system coupling protein TraD DNA-binding" evidence="7">
    <location>
        <begin position="169"/>
        <end position="507"/>
    </location>
</feature>
<name>A0ABW0P3U3_9HYPH</name>